<evidence type="ECO:0000256" key="6">
    <source>
        <dbReference type="ARBA" id="ARBA00023136"/>
    </source>
</evidence>
<gene>
    <name evidence="9" type="primary">TPN1_5</name>
    <name evidence="9" type="ORF">Plec18167_008275</name>
</gene>
<comment type="caution">
    <text evidence="9">The sequence shown here is derived from an EMBL/GenBank/DDBJ whole genome shotgun (WGS) entry which is preliminary data.</text>
</comment>
<feature type="transmembrane region" description="Helical" evidence="8">
    <location>
        <begin position="128"/>
        <end position="152"/>
    </location>
</feature>
<evidence type="ECO:0000313" key="10">
    <source>
        <dbReference type="Proteomes" id="UP001583193"/>
    </source>
</evidence>
<comment type="subcellular location">
    <subcellularLocation>
        <location evidence="1">Membrane</location>
        <topology evidence="1">Multi-pass membrane protein</topology>
    </subcellularLocation>
</comment>
<dbReference type="EMBL" id="JAVDPF010000039">
    <property type="protein sequence ID" value="KAL1868350.1"/>
    <property type="molecule type" value="Genomic_DNA"/>
</dbReference>
<dbReference type="Pfam" id="PF02133">
    <property type="entry name" value="Transp_cyt_pur"/>
    <property type="match status" value="1"/>
</dbReference>
<evidence type="ECO:0000313" key="9">
    <source>
        <dbReference type="EMBL" id="KAL1868350.1"/>
    </source>
</evidence>
<feature type="transmembrane region" description="Helical" evidence="8">
    <location>
        <begin position="313"/>
        <end position="336"/>
    </location>
</feature>
<dbReference type="PIRSF" id="PIRSF002744">
    <property type="entry name" value="Pur-cyt_permease"/>
    <property type="match status" value="1"/>
</dbReference>
<accession>A0ABR3WY80</accession>
<keyword evidence="5 8" id="KW-1133">Transmembrane helix</keyword>
<dbReference type="Gene3D" id="1.10.4160.10">
    <property type="entry name" value="Hydantoin permease"/>
    <property type="match status" value="1"/>
</dbReference>
<reference evidence="9 10" key="1">
    <citation type="journal article" date="2024" name="IMA Fungus">
        <title>IMA Genome - F19 : A genome assembly and annotation guide to empower mycologists, including annotated draft genome sequences of Ceratocystis pirilliformis, Diaporthe australafricana, Fusarium ophioides, Paecilomyces lecythidis, and Sporothrix stenoceras.</title>
        <authorList>
            <person name="Aylward J."/>
            <person name="Wilson A.M."/>
            <person name="Visagie C.M."/>
            <person name="Spraker J."/>
            <person name="Barnes I."/>
            <person name="Buitendag C."/>
            <person name="Ceriani C."/>
            <person name="Del Mar Angel L."/>
            <person name="du Plessis D."/>
            <person name="Fuchs T."/>
            <person name="Gasser K."/>
            <person name="Kramer D."/>
            <person name="Li W."/>
            <person name="Munsamy K."/>
            <person name="Piso A."/>
            <person name="Price J.L."/>
            <person name="Sonnekus B."/>
            <person name="Thomas C."/>
            <person name="van der Nest A."/>
            <person name="van Dijk A."/>
            <person name="van Heerden A."/>
            <person name="van Vuuren N."/>
            <person name="Yilmaz N."/>
            <person name="Duong T.A."/>
            <person name="van der Merwe N.A."/>
            <person name="Wingfield M.J."/>
            <person name="Wingfield B.D."/>
        </authorList>
    </citation>
    <scope>NUCLEOTIDE SEQUENCE [LARGE SCALE GENOMIC DNA]</scope>
    <source>
        <strain evidence="9 10">CMW 18167</strain>
    </source>
</reference>
<keyword evidence="3 7" id="KW-0813">Transport</keyword>
<sequence length="486" mass="52927">MDSIQSSNEKFPPGQDIFEKKEGSISVKDGTVEIESQRGAVFKTKWQRFITLLERTMGLESRGIERVPPSMRLEKFGSWERFLMVALWFSANCCMSEATVGVLGPVSYGLGLKDAMMFVVSRYTMGWWPSKLCVLLNLVIMLGYGLVDTVVAGQMLSAVNGKGMSIAVGIVISAVITWVVTLFGMRWFHAFERWAFIPQVMGLLLLIGCAGPHFDTTTPSAGSSTVITANRLSYVFLCASGPIGWAPAAADFYVYFSPTVSRWTTFSLTAVGLCSAKLFVTLLGIGLGSGLAKNPAWAAAFDISTGALYVESLAPLTTFGKIFATIFSLGMVANNIPGTYSAALSFQTLSPWAEKIPRVIWCTIAAIIYTVCAVVGQSHFLTIFLNFLALIGYWVIIWVVMTAVEQVIFRRKGGYDWTAWDTPQELPVGVAALISFLIGWAGAILCMDQVYYVGPIASLIGEGSDVSDPSSTGEPMKLRRKMLKGF</sequence>
<feature type="transmembrane region" description="Helical" evidence="8">
    <location>
        <begin position="268"/>
        <end position="292"/>
    </location>
</feature>
<dbReference type="InterPro" id="IPR026030">
    <property type="entry name" value="Pur-cyt_permease_Fcy2/21/22"/>
</dbReference>
<name>A0ABR3WY80_9EURO</name>
<protein>
    <submittedName>
        <fullName evidence="9">Vitamin B6 transporter</fullName>
    </submittedName>
</protein>
<feature type="transmembrane region" description="Helical" evidence="8">
    <location>
        <begin position="356"/>
        <end position="376"/>
    </location>
</feature>
<proteinExistence type="inferred from homology"/>
<evidence type="ECO:0000256" key="8">
    <source>
        <dbReference type="SAM" id="Phobius"/>
    </source>
</evidence>
<keyword evidence="4 8" id="KW-0812">Transmembrane</keyword>
<evidence type="ECO:0000256" key="5">
    <source>
        <dbReference type="ARBA" id="ARBA00022989"/>
    </source>
</evidence>
<comment type="similarity">
    <text evidence="2 7">Belongs to the purine-cytosine permease (2.A.39) family.</text>
</comment>
<evidence type="ECO:0000256" key="7">
    <source>
        <dbReference type="PIRNR" id="PIRNR002744"/>
    </source>
</evidence>
<feature type="transmembrane region" description="Helical" evidence="8">
    <location>
        <begin position="234"/>
        <end position="256"/>
    </location>
</feature>
<evidence type="ECO:0000256" key="3">
    <source>
        <dbReference type="ARBA" id="ARBA00022448"/>
    </source>
</evidence>
<evidence type="ECO:0000256" key="1">
    <source>
        <dbReference type="ARBA" id="ARBA00004141"/>
    </source>
</evidence>
<dbReference type="PANTHER" id="PTHR31806:SF16">
    <property type="entry name" value="PURINE-CYTOSINE TRANSPORTER (EUROFUNG)"/>
    <property type="match status" value="1"/>
</dbReference>
<dbReference type="InterPro" id="IPR001248">
    <property type="entry name" value="Pur-cyt_permease"/>
</dbReference>
<keyword evidence="6 7" id="KW-0472">Membrane</keyword>
<feature type="transmembrane region" description="Helical" evidence="8">
    <location>
        <begin position="428"/>
        <end position="447"/>
    </location>
</feature>
<feature type="transmembrane region" description="Helical" evidence="8">
    <location>
        <begin position="164"/>
        <end position="188"/>
    </location>
</feature>
<organism evidence="9 10">
    <name type="scientific">Paecilomyces lecythidis</name>
    <dbReference type="NCBI Taxonomy" id="3004212"/>
    <lineage>
        <taxon>Eukaryota</taxon>
        <taxon>Fungi</taxon>
        <taxon>Dikarya</taxon>
        <taxon>Ascomycota</taxon>
        <taxon>Pezizomycotina</taxon>
        <taxon>Eurotiomycetes</taxon>
        <taxon>Eurotiomycetidae</taxon>
        <taxon>Eurotiales</taxon>
        <taxon>Thermoascaceae</taxon>
        <taxon>Paecilomyces</taxon>
    </lineage>
</organism>
<evidence type="ECO:0000256" key="4">
    <source>
        <dbReference type="ARBA" id="ARBA00022692"/>
    </source>
</evidence>
<dbReference type="PANTHER" id="PTHR31806">
    <property type="entry name" value="PURINE-CYTOSINE PERMEASE FCY2-RELATED"/>
    <property type="match status" value="1"/>
</dbReference>
<feature type="transmembrane region" description="Helical" evidence="8">
    <location>
        <begin position="383"/>
        <end position="408"/>
    </location>
</feature>
<feature type="transmembrane region" description="Helical" evidence="8">
    <location>
        <begin position="82"/>
        <end position="108"/>
    </location>
</feature>
<feature type="transmembrane region" description="Helical" evidence="8">
    <location>
        <begin position="194"/>
        <end position="214"/>
    </location>
</feature>
<evidence type="ECO:0000256" key="2">
    <source>
        <dbReference type="ARBA" id="ARBA00008974"/>
    </source>
</evidence>
<keyword evidence="10" id="KW-1185">Reference proteome</keyword>
<dbReference type="Proteomes" id="UP001583193">
    <property type="component" value="Unassembled WGS sequence"/>
</dbReference>